<protein>
    <recommendedName>
        <fullName evidence="2">WKF domain-containing protein</fullName>
    </recommendedName>
</protein>
<evidence type="ECO:0000259" key="2">
    <source>
        <dbReference type="Pfam" id="PF10180"/>
    </source>
</evidence>
<dbReference type="PANTHER" id="PTHR22306">
    <property type="entry name" value="CHROMOSOME 7 OPEN READING FRAME 50"/>
    <property type="match status" value="1"/>
</dbReference>
<evidence type="ECO:0000313" key="4">
    <source>
        <dbReference type="Proteomes" id="UP000438429"/>
    </source>
</evidence>
<gene>
    <name evidence="3" type="ORF">F2P81_022185</name>
</gene>
<feature type="domain" description="WKF" evidence="2">
    <location>
        <begin position="40"/>
        <end position="99"/>
    </location>
</feature>
<dbReference type="Pfam" id="PF10180">
    <property type="entry name" value="WKF"/>
    <property type="match status" value="1"/>
</dbReference>
<sequence>MERKMKKILKKEEKKRLKTEGETQKKTEASGPTAPQQALDYLTCWAEKRTEWKFQKTRQTWLLQNMFDSEKIPDENFTVLLQYLDGLRGLARDTSVQKALVLVEESGKAPEDVAVQQRAHRAREVIQLLS</sequence>
<comment type="caution">
    <text evidence="3">The sequence shown here is derived from an EMBL/GenBank/DDBJ whole genome shotgun (WGS) entry which is preliminary data.</text>
</comment>
<proteinExistence type="predicted"/>
<dbReference type="Proteomes" id="UP000438429">
    <property type="component" value="Unassembled WGS sequence"/>
</dbReference>
<dbReference type="AlphaFoldDB" id="A0A6A4S452"/>
<reference evidence="3 4" key="1">
    <citation type="submission" date="2019-06" db="EMBL/GenBank/DDBJ databases">
        <title>Draft genomes of female and male turbot (Scophthalmus maximus).</title>
        <authorList>
            <person name="Xu H."/>
            <person name="Xu X.-W."/>
            <person name="Shao C."/>
            <person name="Chen S."/>
        </authorList>
    </citation>
    <scope>NUCLEOTIDE SEQUENCE [LARGE SCALE GENOMIC DNA]</scope>
    <source>
        <strain evidence="3">Ysfricsl-2016a</strain>
        <tissue evidence="3">Blood</tissue>
    </source>
</reference>
<feature type="region of interest" description="Disordered" evidence="1">
    <location>
        <begin position="1"/>
        <end position="35"/>
    </location>
</feature>
<name>A0A6A4S452_SCOMX</name>
<evidence type="ECO:0000256" key="1">
    <source>
        <dbReference type="SAM" id="MobiDB-lite"/>
    </source>
</evidence>
<dbReference type="EMBL" id="VEVO01000020">
    <property type="protein sequence ID" value="KAF0025304.1"/>
    <property type="molecule type" value="Genomic_DNA"/>
</dbReference>
<evidence type="ECO:0000313" key="3">
    <source>
        <dbReference type="EMBL" id="KAF0025304.1"/>
    </source>
</evidence>
<organism evidence="3 4">
    <name type="scientific">Scophthalmus maximus</name>
    <name type="common">Turbot</name>
    <name type="synonym">Psetta maxima</name>
    <dbReference type="NCBI Taxonomy" id="52904"/>
    <lineage>
        <taxon>Eukaryota</taxon>
        <taxon>Metazoa</taxon>
        <taxon>Chordata</taxon>
        <taxon>Craniata</taxon>
        <taxon>Vertebrata</taxon>
        <taxon>Euteleostomi</taxon>
        <taxon>Actinopterygii</taxon>
        <taxon>Neopterygii</taxon>
        <taxon>Teleostei</taxon>
        <taxon>Neoteleostei</taxon>
        <taxon>Acanthomorphata</taxon>
        <taxon>Carangaria</taxon>
        <taxon>Pleuronectiformes</taxon>
        <taxon>Pleuronectoidei</taxon>
        <taxon>Scophthalmidae</taxon>
        <taxon>Scophthalmus</taxon>
    </lineage>
</organism>
<feature type="compositionally biased region" description="Basic and acidic residues" evidence="1">
    <location>
        <begin position="10"/>
        <end position="28"/>
    </location>
</feature>
<accession>A0A6A4S452</accession>
<dbReference type="PANTHER" id="PTHR22306:SF2">
    <property type="entry name" value="CHROMOSOME 7 OPEN READING FRAME 50"/>
    <property type="match status" value="1"/>
</dbReference>
<dbReference type="InterPro" id="IPR019327">
    <property type="entry name" value="WKF"/>
</dbReference>